<organism evidence="2 3">
    <name type="scientific">Petrolisthes cinctipes</name>
    <name type="common">Flat porcelain crab</name>
    <dbReference type="NCBI Taxonomy" id="88211"/>
    <lineage>
        <taxon>Eukaryota</taxon>
        <taxon>Metazoa</taxon>
        <taxon>Ecdysozoa</taxon>
        <taxon>Arthropoda</taxon>
        <taxon>Crustacea</taxon>
        <taxon>Multicrustacea</taxon>
        <taxon>Malacostraca</taxon>
        <taxon>Eumalacostraca</taxon>
        <taxon>Eucarida</taxon>
        <taxon>Decapoda</taxon>
        <taxon>Pleocyemata</taxon>
        <taxon>Anomura</taxon>
        <taxon>Galatheoidea</taxon>
        <taxon>Porcellanidae</taxon>
        <taxon>Petrolisthes</taxon>
    </lineage>
</organism>
<feature type="compositionally biased region" description="Basic residues" evidence="1">
    <location>
        <begin position="88"/>
        <end position="102"/>
    </location>
</feature>
<accession>A0AAE1EKK2</accession>
<evidence type="ECO:0000313" key="2">
    <source>
        <dbReference type="EMBL" id="KAK3852731.1"/>
    </source>
</evidence>
<sequence>MMENIKTHMREGEEAGTKDREKQEIRKTSYKDRSREGEEEIMKKVISTVTPCHTDVALAHSTASQTSRQEVDKKEEKEEEDEMELYAGRRRRGNKKGKRRRV</sequence>
<name>A0AAE1EKK2_PETCI</name>
<dbReference type="EMBL" id="JAWQEG010007269">
    <property type="protein sequence ID" value="KAK3852731.1"/>
    <property type="molecule type" value="Genomic_DNA"/>
</dbReference>
<evidence type="ECO:0000313" key="3">
    <source>
        <dbReference type="Proteomes" id="UP001286313"/>
    </source>
</evidence>
<dbReference type="AlphaFoldDB" id="A0AAE1EKK2"/>
<keyword evidence="3" id="KW-1185">Reference proteome</keyword>
<evidence type="ECO:0000256" key="1">
    <source>
        <dbReference type="SAM" id="MobiDB-lite"/>
    </source>
</evidence>
<proteinExistence type="predicted"/>
<dbReference type="Proteomes" id="UP001286313">
    <property type="component" value="Unassembled WGS sequence"/>
</dbReference>
<comment type="caution">
    <text evidence="2">The sequence shown here is derived from an EMBL/GenBank/DDBJ whole genome shotgun (WGS) entry which is preliminary data.</text>
</comment>
<feature type="region of interest" description="Disordered" evidence="1">
    <location>
        <begin position="59"/>
        <end position="102"/>
    </location>
</feature>
<protein>
    <submittedName>
        <fullName evidence="2">Uncharacterized protein</fullName>
    </submittedName>
</protein>
<feature type="region of interest" description="Disordered" evidence="1">
    <location>
        <begin position="1"/>
        <end position="38"/>
    </location>
</feature>
<gene>
    <name evidence="2" type="ORF">Pcinc_040689</name>
</gene>
<reference evidence="2" key="1">
    <citation type="submission" date="2023-10" db="EMBL/GenBank/DDBJ databases">
        <title>Genome assemblies of two species of porcelain crab, Petrolisthes cinctipes and Petrolisthes manimaculis (Anomura: Porcellanidae).</title>
        <authorList>
            <person name="Angst P."/>
        </authorList>
    </citation>
    <scope>NUCLEOTIDE SEQUENCE</scope>
    <source>
        <strain evidence="2">PB745_01</strain>
        <tissue evidence="2">Gill</tissue>
    </source>
</reference>